<evidence type="ECO:0000313" key="3">
    <source>
        <dbReference type="Proteomes" id="UP000233750"/>
    </source>
</evidence>
<feature type="transmembrane region" description="Helical" evidence="1">
    <location>
        <begin position="51"/>
        <end position="75"/>
    </location>
</feature>
<feature type="transmembrane region" description="Helical" evidence="1">
    <location>
        <begin position="21"/>
        <end position="45"/>
    </location>
</feature>
<keyword evidence="1" id="KW-0812">Transmembrane</keyword>
<sequence>MSTTAHLSGTGTRIANGAIAGVAGGVVFGVLMAMMGMLPMVGMLIGVDNAVVGFVVHLVNSAVIGAIFAVLAWPLAGKIGPLLGAGVVYGVVWWVLGALLIMPLWLSVTADPMMKGMVFHVGNDQWLSLMGHVLYGLVTAGVLYGLRRRATS</sequence>
<evidence type="ECO:0000313" key="2">
    <source>
        <dbReference type="EMBL" id="PKV94063.1"/>
    </source>
</evidence>
<keyword evidence="3" id="KW-1185">Reference proteome</keyword>
<proteinExistence type="predicted"/>
<organism evidence="2 3">
    <name type="scientific">Amycolatopsis echigonensis</name>
    <dbReference type="NCBI Taxonomy" id="2576905"/>
    <lineage>
        <taxon>Bacteria</taxon>
        <taxon>Bacillati</taxon>
        <taxon>Actinomycetota</taxon>
        <taxon>Actinomycetes</taxon>
        <taxon>Pseudonocardiales</taxon>
        <taxon>Pseudonocardiaceae</taxon>
        <taxon>Amycolatopsis</taxon>
    </lineage>
</organism>
<evidence type="ECO:0000256" key="1">
    <source>
        <dbReference type="SAM" id="Phobius"/>
    </source>
</evidence>
<dbReference type="EMBL" id="PJMY01000003">
    <property type="protein sequence ID" value="PKV94063.1"/>
    <property type="molecule type" value="Genomic_DNA"/>
</dbReference>
<feature type="transmembrane region" description="Helical" evidence="1">
    <location>
        <begin position="126"/>
        <end position="146"/>
    </location>
</feature>
<comment type="caution">
    <text evidence="2">The sequence shown here is derived from an EMBL/GenBank/DDBJ whole genome shotgun (WGS) entry which is preliminary data.</text>
</comment>
<gene>
    <name evidence="2" type="ORF">ATK30_4932</name>
</gene>
<dbReference type="OrthoDB" id="5644717at2"/>
<keyword evidence="1" id="KW-1133">Transmembrane helix</keyword>
<dbReference type="AlphaFoldDB" id="A0A2N3WJL2"/>
<reference evidence="2 3" key="1">
    <citation type="submission" date="2017-12" db="EMBL/GenBank/DDBJ databases">
        <title>Sequencing the genomes of 1000 Actinobacteria strains.</title>
        <authorList>
            <person name="Klenk H.-P."/>
        </authorList>
    </citation>
    <scope>NUCLEOTIDE SEQUENCE [LARGE SCALE GENOMIC DNA]</scope>
    <source>
        <strain evidence="2 3">DSM 45165</strain>
    </source>
</reference>
<protein>
    <submittedName>
        <fullName evidence="2">Uncharacterized protein</fullName>
    </submittedName>
</protein>
<accession>A0A2N3WJL2</accession>
<dbReference type="Proteomes" id="UP000233750">
    <property type="component" value="Unassembled WGS sequence"/>
</dbReference>
<name>A0A2N3WJL2_9PSEU</name>
<dbReference type="RefSeq" id="WP_013673484.1">
    <property type="nucleotide sequence ID" value="NZ_PJMY01000003.1"/>
</dbReference>
<feature type="transmembrane region" description="Helical" evidence="1">
    <location>
        <begin position="82"/>
        <end position="106"/>
    </location>
</feature>
<keyword evidence="1" id="KW-0472">Membrane</keyword>